<dbReference type="PROSITE" id="PS51832">
    <property type="entry name" value="HD_GYP"/>
    <property type="match status" value="1"/>
</dbReference>
<evidence type="ECO:0000313" key="3">
    <source>
        <dbReference type="Proteomes" id="UP000290378"/>
    </source>
</evidence>
<dbReference type="GO" id="GO:0009214">
    <property type="term" value="P:cyclic nucleotide catabolic process"/>
    <property type="evidence" value="ECO:0007669"/>
    <property type="project" value="UniProtKB-ARBA"/>
</dbReference>
<dbReference type="GO" id="GO:0004112">
    <property type="term" value="F:cyclic-nucleotide phosphodiesterase activity"/>
    <property type="evidence" value="ECO:0007669"/>
    <property type="project" value="UniProtKB-ARBA"/>
</dbReference>
<dbReference type="EMBL" id="NXII01000005">
    <property type="protein sequence ID" value="RXI41985.1"/>
    <property type="molecule type" value="Genomic_DNA"/>
</dbReference>
<protein>
    <submittedName>
        <fullName evidence="2">Two-component system response regulator</fullName>
    </submittedName>
</protein>
<accession>A0A6M8NNU4</accession>
<dbReference type="GO" id="GO:0000160">
    <property type="term" value="P:phosphorelay signal transduction system"/>
    <property type="evidence" value="ECO:0007669"/>
    <property type="project" value="InterPro"/>
</dbReference>
<dbReference type="AlphaFoldDB" id="A0A6M8NNU4"/>
<dbReference type="InterPro" id="IPR037522">
    <property type="entry name" value="HD_GYP_dom"/>
</dbReference>
<gene>
    <name evidence="2" type="ORF">CP963_05330</name>
</gene>
<comment type="caution">
    <text evidence="2">The sequence shown here is derived from an EMBL/GenBank/DDBJ whole genome shotgun (WGS) entry which is preliminary data.</text>
</comment>
<organism evidence="2 3">
    <name type="scientific">Arcobacter cloacae</name>
    <dbReference type="NCBI Taxonomy" id="1054034"/>
    <lineage>
        <taxon>Bacteria</taxon>
        <taxon>Pseudomonadati</taxon>
        <taxon>Campylobacterota</taxon>
        <taxon>Epsilonproteobacteria</taxon>
        <taxon>Campylobacterales</taxon>
        <taxon>Arcobacteraceae</taxon>
        <taxon>Arcobacter</taxon>
    </lineage>
</organism>
<keyword evidence="1" id="KW-0378">Hydrolase</keyword>
<dbReference type="SMART" id="SM00471">
    <property type="entry name" value="HDc"/>
    <property type="match status" value="1"/>
</dbReference>
<dbReference type="RefSeq" id="WP_129013205.1">
    <property type="nucleotide sequence ID" value="NZ_CBCSEI010000005.1"/>
</dbReference>
<dbReference type="InterPro" id="IPR011006">
    <property type="entry name" value="CheY-like_superfamily"/>
</dbReference>
<dbReference type="Gene3D" id="1.10.3210.10">
    <property type="entry name" value="Hypothetical protein af1432"/>
    <property type="match status" value="1"/>
</dbReference>
<dbReference type="Pfam" id="PF00072">
    <property type="entry name" value="Response_reg"/>
    <property type="match status" value="1"/>
</dbReference>
<name>A0A6M8NNU4_9BACT</name>
<keyword evidence="3" id="KW-1185">Reference proteome</keyword>
<dbReference type="FunFam" id="1.10.3210.10:FF:000018">
    <property type="entry name" value="Two-component system response regulator"/>
    <property type="match status" value="1"/>
</dbReference>
<reference evidence="2 3" key="1">
    <citation type="submission" date="2017-09" db="EMBL/GenBank/DDBJ databases">
        <title>Genomics of the genus Arcobacter.</title>
        <authorList>
            <person name="Perez-Cataluna A."/>
            <person name="Figueras M.J."/>
            <person name="Salas-Masso N."/>
        </authorList>
    </citation>
    <scope>NUCLEOTIDE SEQUENCE [LARGE SCALE GENOMIC DNA]</scope>
    <source>
        <strain evidence="2 3">CECT 7834</strain>
    </source>
</reference>
<dbReference type="PANTHER" id="PTHR45228:SF1">
    <property type="entry name" value="CYCLIC DI-GMP PHOSPHODIESTERASE TM_0186"/>
    <property type="match status" value="1"/>
</dbReference>
<dbReference type="InterPro" id="IPR003607">
    <property type="entry name" value="HD/PDEase_dom"/>
</dbReference>
<dbReference type="SUPFAM" id="SSF109604">
    <property type="entry name" value="HD-domain/PDEase-like"/>
    <property type="match status" value="1"/>
</dbReference>
<dbReference type="SUPFAM" id="SSF52172">
    <property type="entry name" value="CheY-like"/>
    <property type="match status" value="1"/>
</dbReference>
<dbReference type="Proteomes" id="UP000290378">
    <property type="component" value="Unassembled WGS sequence"/>
</dbReference>
<evidence type="ECO:0000313" key="2">
    <source>
        <dbReference type="EMBL" id="RXI41985.1"/>
    </source>
</evidence>
<proteinExistence type="predicted"/>
<dbReference type="Pfam" id="PF13487">
    <property type="entry name" value="HD_5"/>
    <property type="match status" value="1"/>
</dbReference>
<dbReference type="PROSITE" id="PS50110">
    <property type="entry name" value="RESPONSE_REGULATORY"/>
    <property type="match status" value="1"/>
</dbReference>
<evidence type="ECO:0000256" key="1">
    <source>
        <dbReference type="ARBA" id="ARBA00022801"/>
    </source>
</evidence>
<dbReference type="Gene3D" id="3.40.50.2300">
    <property type="match status" value="1"/>
</dbReference>
<dbReference type="PANTHER" id="PTHR45228">
    <property type="entry name" value="CYCLIC DI-GMP PHOSPHODIESTERASE TM_0186-RELATED"/>
    <property type="match status" value="1"/>
</dbReference>
<sequence>MDFKSMRIVSIDDNENNLFLIESICTDMELQVKSFSEPLEALMYVLQNQIDMILIDYMMPNLNGLEFIEEYRKKIKNVPIIMITAAGDDENIHKKAFELGANDFLSKPVNSVIFKARVINLLTNYQNQILLEDRAKLLEKEVEKATQNLLKREHETLTILGKTAEYKDPETASHVARVAYYSKLLAKGYGLSEKEQDILFYAAPFHDLGKIGIEDKILLKPAKLTPEEFKTMKSHPKIGYEILKNSQSEYLQAGAIIALTHHEKVNGSGYPNGLKDDDIHIFGRIVAIADVFDALTSFRPYKQAWSFEDAVKYLQEKSGKEFDTKLVEIFINNLDEVAIIYNSFKDE</sequence>
<dbReference type="InterPro" id="IPR001789">
    <property type="entry name" value="Sig_transdc_resp-reg_receiver"/>
</dbReference>
<dbReference type="SMART" id="SM00448">
    <property type="entry name" value="REC"/>
    <property type="match status" value="1"/>
</dbReference>
<dbReference type="CDD" id="cd00077">
    <property type="entry name" value="HDc"/>
    <property type="match status" value="1"/>
</dbReference>
<dbReference type="InterPro" id="IPR052020">
    <property type="entry name" value="Cyclic_di-GMP/3'3'-cGAMP_PDE"/>
</dbReference>